<evidence type="ECO:0000313" key="3">
    <source>
        <dbReference type="Proteomes" id="UP001141552"/>
    </source>
</evidence>
<dbReference type="OrthoDB" id="1436406at2759"/>
<dbReference type="PANTHER" id="PTHR34427">
    <property type="entry name" value="DUF4283 DOMAIN PROTEIN"/>
    <property type="match status" value="1"/>
</dbReference>
<evidence type="ECO:0000313" key="2">
    <source>
        <dbReference type="EMBL" id="KAJ4835218.1"/>
    </source>
</evidence>
<name>A0A9Q0FP99_9ROSI</name>
<feature type="region of interest" description="Disordered" evidence="1">
    <location>
        <begin position="375"/>
        <end position="437"/>
    </location>
</feature>
<reference evidence="2" key="1">
    <citation type="submission" date="2022-02" db="EMBL/GenBank/DDBJ databases">
        <authorList>
            <person name="Henning P.M."/>
            <person name="McCubbin A.G."/>
            <person name="Shore J.S."/>
        </authorList>
    </citation>
    <scope>NUCLEOTIDE SEQUENCE</scope>
    <source>
        <strain evidence="2">F60SS</strain>
        <tissue evidence="2">Leaves</tissue>
    </source>
</reference>
<feature type="region of interest" description="Disordered" evidence="1">
    <location>
        <begin position="240"/>
        <end position="262"/>
    </location>
</feature>
<protein>
    <recommendedName>
        <fullName evidence="4">DUF4283 domain-containing protein</fullName>
    </recommendedName>
</protein>
<sequence>MTEGIIRANLVRERRSTGPVNCPSKERLSQLNTPTVTRNNSYATVLKGVTPTPVAEVTKDSKAISFIPISDTLSWLSRCLVGTLKYPADRESVQHVWASHGYGEVKISDLGGDSILACFPSEASMLQFIQEEPEWVEPWFSFVKPWKRGDCVANRRCWLHVRGVPLHALCIEFFSLVGSFFGQLIFVDPATEQKERLDMARIDVLTTQGGIVEKALEVLITDSLYTICVVEEPKMASTYLFPDDNSSKNSDQGDQSQSPTVDVEVPVTNMVRDREARITESDGDPFGLMPVIAQSNFRGINGVTAAKKDSKRNISTKVDHKSNFMGDSTSEGKSLTNCHIEQIQENSDLDSNSNPIPIHNSFGLLMECEVIKTPSPRQTTYPQSSPTHNQTTPNVSHKQGSGCKGFSGSKGLQSSSTSSQYSETCSSSDSRYIQFLE</sequence>
<gene>
    <name evidence="2" type="ORF">Tsubulata_021045</name>
</gene>
<evidence type="ECO:0000256" key="1">
    <source>
        <dbReference type="SAM" id="MobiDB-lite"/>
    </source>
</evidence>
<feature type="compositionally biased region" description="Polar residues" evidence="1">
    <location>
        <begin position="375"/>
        <end position="397"/>
    </location>
</feature>
<comment type="caution">
    <text evidence="2">The sequence shown here is derived from an EMBL/GenBank/DDBJ whole genome shotgun (WGS) entry which is preliminary data.</text>
</comment>
<feature type="compositionally biased region" description="Low complexity" evidence="1">
    <location>
        <begin position="398"/>
        <end position="430"/>
    </location>
</feature>
<dbReference type="EMBL" id="JAKUCV010004486">
    <property type="protein sequence ID" value="KAJ4835218.1"/>
    <property type="molecule type" value="Genomic_DNA"/>
</dbReference>
<proteinExistence type="predicted"/>
<dbReference type="AlphaFoldDB" id="A0A9Q0FP99"/>
<organism evidence="2 3">
    <name type="scientific">Turnera subulata</name>
    <dbReference type="NCBI Taxonomy" id="218843"/>
    <lineage>
        <taxon>Eukaryota</taxon>
        <taxon>Viridiplantae</taxon>
        <taxon>Streptophyta</taxon>
        <taxon>Embryophyta</taxon>
        <taxon>Tracheophyta</taxon>
        <taxon>Spermatophyta</taxon>
        <taxon>Magnoliopsida</taxon>
        <taxon>eudicotyledons</taxon>
        <taxon>Gunneridae</taxon>
        <taxon>Pentapetalae</taxon>
        <taxon>rosids</taxon>
        <taxon>fabids</taxon>
        <taxon>Malpighiales</taxon>
        <taxon>Passifloraceae</taxon>
        <taxon>Turnera</taxon>
    </lineage>
</organism>
<keyword evidence="3" id="KW-1185">Reference proteome</keyword>
<dbReference type="Proteomes" id="UP001141552">
    <property type="component" value="Unassembled WGS sequence"/>
</dbReference>
<reference evidence="2" key="2">
    <citation type="journal article" date="2023" name="Plants (Basel)">
        <title>Annotation of the Turnera subulata (Passifloraceae) Draft Genome Reveals the S-Locus Evolved after the Divergence of Turneroideae from Passifloroideae in a Stepwise Manner.</title>
        <authorList>
            <person name="Henning P.M."/>
            <person name="Roalson E.H."/>
            <person name="Mir W."/>
            <person name="McCubbin A.G."/>
            <person name="Shore J.S."/>
        </authorList>
    </citation>
    <scope>NUCLEOTIDE SEQUENCE</scope>
    <source>
        <strain evidence="2">F60SS</strain>
    </source>
</reference>
<dbReference type="PANTHER" id="PTHR34427:SF5">
    <property type="entry name" value="DUF4283 DOMAIN-CONTAINING PROTEIN"/>
    <property type="match status" value="1"/>
</dbReference>
<evidence type="ECO:0008006" key="4">
    <source>
        <dbReference type="Google" id="ProtNLM"/>
    </source>
</evidence>
<accession>A0A9Q0FP99</accession>
<feature type="compositionally biased region" description="Polar residues" evidence="1">
    <location>
        <begin position="247"/>
        <end position="260"/>
    </location>
</feature>